<dbReference type="VEuPathDB" id="ToxoDB:EMH_0022100"/>
<keyword evidence="2" id="KW-1185">Reference proteome</keyword>
<dbReference type="AlphaFoldDB" id="U6KEU1"/>
<name>U6KEU1_9EIME</name>
<reference evidence="1" key="1">
    <citation type="submission" date="2013-10" db="EMBL/GenBank/DDBJ databases">
        <title>Genomic analysis of the causative agents of coccidiosis in chickens.</title>
        <authorList>
            <person name="Reid A.J."/>
            <person name="Blake D."/>
            <person name="Billington K."/>
            <person name="Browne H."/>
            <person name="Dunn M."/>
            <person name="Hung S."/>
            <person name="Kawahara F."/>
            <person name="Miranda-Saavedra D."/>
            <person name="Mourier T."/>
            <person name="Nagra H."/>
            <person name="Otto T.D."/>
            <person name="Rawlings N."/>
            <person name="Sanchez A."/>
            <person name="Sanders M."/>
            <person name="Subramaniam C."/>
            <person name="Tay Y."/>
            <person name="Dear P."/>
            <person name="Doerig C."/>
            <person name="Gruber A."/>
            <person name="Parkinson J."/>
            <person name="Shirley M."/>
            <person name="Wan K.L."/>
            <person name="Berriman M."/>
            <person name="Tomley F."/>
            <person name="Pain A."/>
        </authorList>
    </citation>
    <scope>NUCLEOTIDE SEQUENCE [LARGE SCALE GENOMIC DNA]</scope>
    <source>
        <strain evidence="1">Houghton</strain>
    </source>
</reference>
<dbReference type="Proteomes" id="UP000030744">
    <property type="component" value="Unassembled WGS sequence"/>
</dbReference>
<sequence>MFLSAVLRGWRQRGWRWDTLQRGRRRVVHIEYPPRKRSPVKKLHDSYDKLLFVCQGYIDRLSIEKLPPALQKQLQEIRSSPVPLYDGRLPWSEDLQKAIKRTPVPCLAFATGHSHHLLEVFTMEEVLALERLIPEIRRGFAELKKRLPEEEAASARARHRALDLTE</sequence>
<evidence type="ECO:0008006" key="3">
    <source>
        <dbReference type="Google" id="ProtNLM"/>
    </source>
</evidence>
<organism evidence="1 2">
    <name type="scientific">Eimeria mitis</name>
    <dbReference type="NCBI Taxonomy" id="44415"/>
    <lineage>
        <taxon>Eukaryota</taxon>
        <taxon>Sar</taxon>
        <taxon>Alveolata</taxon>
        <taxon>Apicomplexa</taxon>
        <taxon>Conoidasida</taxon>
        <taxon>Coccidia</taxon>
        <taxon>Eucoccidiorida</taxon>
        <taxon>Eimeriorina</taxon>
        <taxon>Eimeriidae</taxon>
        <taxon>Eimeria</taxon>
    </lineage>
</organism>
<evidence type="ECO:0000313" key="1">
    <source>
        <dbReference type="EMBL" id="CDJ34772.1"/>
    </source>
</evidence>
<dbReference type="OrthoDB" id="364773at2759"/>
<reference evidence="1" key="2">
    <citation type="submission" date="2013-10" db="EMBL/GenBank/DDBJ databases">
        <authorList>
            <person name="Aslett M."/>
        </authorList>
    </citation>
    <scope>NUCLEOTIDE SEQUENCE [LARGE SCALE GENOMIC DNA]</scope>
    <source>
        <strain evidence="1">Houghton</strain>
    </source>
</reference>
<dbReference type="GeneID" id="25377092"/>
<dbReference type="RefSeq" id="XP_013357335.1">
    <property type="nucleotide sequence ID" value="XM_013501881.1"/>
</dbReference>
<protein>
    <recommendedName>
        <fullName evidence="3">Chromosome I, complete genome, related</fullName>
    </recommendedName>
</protein>
<accession>U6KEU1</accession>
<gene>
    <name evidence="1" type="ORF">EMH_0022100</name>
</gene>
<evidence type="ECO:0000313" key="2">
    <source>
        <dbReference type="Proteomes" id="UP000030744"/>
    </source>
</evidence>
<proteinExistence type="predicted"/>
<dbReference type="EMBL" id="HG687152">
    <property type="protein sequence ID" value="CDJ34772.1"/>
    <property type="molecule type" value="Genomic_DNA"/>
</dbReference>